<evidence type="ECO:0000256" key="8">
    <source>
        <dbReference type="ARBA" id="ARBA00023136"/>
    </source>
</evidence>
<evidence type="ECO:0000256" key="5">
    <source>
        <dbReference type="ARBA" id="ARBA00022906"/>
    </source>
</evidence>
<dbReference type="EMBL" id="BMZI01000008">
    <property type="protein sequence ID" value="GHB31644.1"/>
    <property type="molecule type" value="Genomic_DNA"/>
</dbReference>
<keyword evidence="4 10" id="KW-0812">Transmembrane</keyword>
<protein>
    <submittedName>
        <fullName evidence="13">Zinc transporter ZitB</fullName>
    </submittedName>
</protein>
<comment type="subcellular location">
    <subcellularLocation>
        <location evidence="1">Membrane</location>
        <topology evidence="1">Multi-pass membrane protein</topology>
    </subcellularLocation>
</comment>
<dbReference type="RefSeq" id="WP_189445832.1">
    <property type="nucleotide sequence ID" value="NZ_BMZI01000008.1"/>
</dbReference>
<evidence type="ECO:0000256" key="9">
    <source>
        <dbReference type="SAM" id="MobiDB-lite"/>
    </source>
</evidence>
<evidence type="ECO:0000259" key="11">
    <source>
        <dbReference type="Pfam" id="PF01545"/>
    </source>
</evidence>
<dbReference type="Pfam" id="PF16916">
    <property type="entry name" value="ZT_dimer"/>
    <property type="match status" value="1"/>
</dbReference>
<dbReference type="InterPro" id="IPR027470">
    <property type="entry name" value="Cation_efflux_CTD"/>
</dbReference>
<evidence type="ECO:0000313" key="14">
    <source>
        <dbReference type="Proteomes" id="UP000646745"/>
    </source>
</evidence>
<feature type="region of interest" description="Disordered" evidence="9">
    <location>
        <begin position="1"/>
        <end position="27"/>
    </location>
</feature>
<keyword evidence="6 10" id="KW-1133">Transmembrane helix</keyword>
<dbReference type="NCBIfam" id="TIGR01297">
    <property type="entry name" value="CDF"/>
    <property type="match status" value="1"/>
</dbReference>
<organism evidence="13 14">
    <name type="scientific">Salinicola rhizosphaerae</name>
    <dbReference type="NCBI Taxonomy" id="1443141"/>
    <lineage>
        <taxon>Bacteria</taxon>
        <taxon>Pseudomonadati</taxon>
        <taxon>Pseudomonadota</taxon>
        <taxon>Gammaproteobacteria</taxon>
        <taxon>Oceanospirillales</taxon>
        <taxon>Halomonadaceae</taxon>
        <taxon>Salinicola</taxon>
    </lineage>
</organism>
<evidence type="ECO:0000259" key="12">
    <source>
        <dbReference type="Pfam" id="PF16916"/>
    </source>
</evidence>
<proteinExistence type="inferred from homology"/>
<feature type="domain" description="Cation efflux protein transmembrane" evidence="11">
    <location>
        <begin position="38"/>
        <end position="228"/>
    </location>
</feature>
<evidence type="ECO:0000256" key="10">
    <source>
        <dbReference type="SAM" id="Phobius"/>
    </source>
</evidence>
<comment type="similarity">
    <text evidence="2">Belongs to the cation diffusion facilitator (CDF) transporter (TC 2.A.4) family. SLC30A subfamily.</text>
</comment>
<keyword evidence="14" id="KW-1185">Reference proteome</keyword>
<evidence type="ECO:0000313" key="13">
    <source>
        <dbReference type="EMBL" id="GHB31644.1"/>
    </source>
</evidence>
<keyword evidence="8 10" id="KW-0472">Membrane</keyword>
<feature type="transmembrane region" description="Helical" evidence="10">
    <location>
        <begin position="203"/>
        <end position="220"/>
    </location>
</feature>
<feature type="transmembrane region" description="Helical" evidence="10">
    <location>
        <begin position="138"/>
        <end position="159"/>
    </location>
</feature>
<reference evidence="14" key="1">
    <citation type="journal article" date="2019" name="Int. J. Syst. Evol. Microbiol.">
        <title>The Global Catalogue of Microorganisms (GCM) 10K type strain sequencing project: providing services to taxonomists for standard genome sequencing and annotation.</title>
        <authorList>
            <consortium name="The Broad Institute Genomics Platform"/>
            <consortium name="The Broad Institute Genome Sequencing Center for Infectious Disease"/>
            <person name="Wu L."/>
            <person name="Ma J."/>
        </authorList>
    </citation>
    <scope>NUCLEOTIDE SEQUENCE [LARGE SCALE GENOMIC DNA]</scope>
    <source>
        <strain evidence="14">KCTC 32998</strain>
    </source>
</reference>
<keyword evidence="7" id="KW-0406">Ion transport</keyword>
<dbReference type="PANTHER" id="PTHR11562">
    <property type="entry name" value="CATION EFFLUX PROTEIN/ ZINC TRANSPORTER"/>
    <property type="match status" value="1"/>
</dbReference>
<evidence type="ECO:0000256" key="6">
    <source>
        <dbReference type="ARBA" id="ARBA00022989"/>
    </source>
</evidence>
<gene>
    <name evidence="13" type="ORF">GCM10009038_32890</name>
</gene>
<dbReference type="PANTHER" id="PTHR11562:SF17">
    <property type="entry name" value="RE54080P-RELATED"/>
    <property type="match status" value="1"/>
</dbReference>
<dbReference type="SUPFAM" id="SSF160240">
    <property type="entry name" value="Cation efflux protein cytoplasmic domain-like"/>
    <property type="match status" value="1"/>
</dbReference>
<keyword evidence="5" id="KW-0864">Zinc transport</keyword>
<evidence type="ECO:0000256" key="7">
    <source>
        <dbReference type="ARBA" id="ARBA00023065"/>
    </source>
</evidence>
<evidence type="ECO:0000256" key="2">
    <source>
        <dbReference type="ARBA" id="ARBA00008873"/>
    </source>
</evidence>
<name>A0ABQ3EDW6_9GAMM</name>
<dbReference type="Proteomes" id="UP000646745">
    <property type="component" value="Unassembled WGS sequence"/>
</dbReference>
<dbReference type="InterPro" id="IPR058533">
    <property type="entry name" value="Cation_efflux_TM"/>
</dbReference>
<dbReference type="Pfam" id="PF01545">
    <property type="entry name" value="Cation_efflux"/>
    <property type="match status" value="1"/>
</dbReference>
<evidence type="ECO:0000256" key="3">
    <source>
        <dbReference type="ARBA" id="ARBA00022448"/>
    </source>
</evidence>
<feature type="domain" description="Cation efflux protein cytoplasmic" evidence="12">
    <location>
        <begin position="232"/>
        <end position="306"/>
    </location>
</feature>
<dbReference type="InterPro" id="IPR027469">
    <property type="entry name" value="Cation_efflux_TMD_sf"/>
</dbReference>
<feature type="transmembrane region" description="Helical" evidence="10">
    <location>
        <begin position="39"/>
        <end position="57"/>
    </location>
</feature>
<accession>A0ABQ3EDW6</accession>
<feature type="compositionally biased region" description="Basic and acidic residues" evidence="9">
    <location>
        <begin position="1"/>
        <end position="26"/>
    </location>
</feature>
<feature type="transmembrane region" description="Helical" evidence="10">
    <location>
        <begin position="171"/>
        <end position="197"/>
    </location>
</feature>
<sequence length="323" mass="34686">MVSSARHDHDHDHGHGHGHDHSHDHAPTVTADSARRVKLAMGLTAGFMLAEVIGGWLSGSLALLADAGHMLSDSVSLGLALFAFYMGDKAPDKLRTYGYERFQVLAAFVNGLTLLAIAAWIFIAAIQRFTEPVDVLAGPMMVIAVLGFLVNLVVFKILHGGDQENLNLRGAVLHVIGDLLGSMAAILASVVIMLTGWMPIDPLLSMLAAVLILRAAWKILRRSTHTLLEGTPEGVDVARVREALLGVEGVLDLHDMHIWALTPQQPLLSAHLVIGKPEQHDIVLGRAYRLLTTDFGIAHATLQVESRACLTGGDCGHSTSLHP</sequence>
<feature type="transmembrane region" description="Helical" evidence="10">
    <location>
        <begin position="63"/>
        <end position="84"/>
    </location>
</feature>
<comment type="caution">
    <text evidence="13">The sequence shown here is derived from an EMBL/GenBank/DDBJ whole genome shotgun (WGS) entry which is preliminary data.</text>
</comment>
<dbReference type="SUPFAM" id="SSF161111">
    <property type="entry name" value="Cation efflux protein transmembrane domain-like"/>
    <property type="match status" value="1"/>
</dbReference>
<feature type="transmembrane region" description="Helical" evidence="10">
    <location>
        <begin position="104"/>
        <end position="126"/>
    </location>
</feature>
<dbReference type="InterPro" id="IPR050681">
    <property type="entry name" value="CDF/SLC30A"/>
</dbReference>
<evidence type="ECO:0000256" key="4">
    <source>
        <dbReference type="ARBA" id="ARBA00022692"/>
    </source>
</evidence>
<evidence type="ECO:0000256" key="1">
    <source>
        <dbReference type="ARBA" id="ARBA00004141"/>
    </source>
</evidence>
<keyword evidence="5" id="KW-0862">Zinc</keyword>
<dbReference type="Gene3D" id="1.20.1510.10">
    <property type="entry name" value="Cation efflux protein transmembrane domain"/>
    <property type="match status" value="1"/>
</dbReference>
<keyword evidence="3" id="KW-0813">Transport</keyword>
<dbReference type="InterPro" id="IPR002524">
    <property type="entry name" value="Cation_efflux"/>
</dbReference>
<dbReference type="InterPro" id="IPR036837">
    <property type="entry name" value="Cation_efflux_CTD_sf"/>
</dbReference>